<dbReference type="InterPro" id="IPR013766">
    <property type="entry name" value="Thioredoxin_domain"/>
</dbReference>
<evidence type="ECO:0000256" key="3">
    <source>
        <dbReference type="PIRSR" id="PIRSR000077-4"/>
    </source>
</evidence>
<accession>S6CDH9</accession>
<dbReference type="AlphaFoldDB" id="S6CDH9"/>
<dbReference type="Pfam" id="PF00085">
    <property type="entry name" value="Thioredoxin"/>
    <property type="match status" value="1"/>
</dbReference>
<dbReference type="PIRSF" id="PIRSF000077">
    <property type="entry name" value="Thioredoxin"/>
    <property type="match status" value="1"/>
</dbReference>
<evidence type="ECO:0000259" key="4">
    <source>
        <dbReference type="PROSITE" id="PS51352"/>
    </source>
</evidence>
<dbReference type="GO" id="GO:0045454">
    <property type="term" value="P:cell redox homeostasis"/>
    <property type="evidence" value="ECO:0007669"/>
    <property type="project" value="TreeGrafter"/>
</dbReference>
<organism evidence="5">
    <name type="scientific">Polypedilum vanderplanki</name>
    <name type="common">Sleeping chironomid midge</name>
    <dbReference type="NCBI Taxonomy" id="319348"/>
    <lineage>
        <taxon>Eukaryota</taxon>
        <taxon>Metazoa</taxon>
        <taxon>Ecdysozoa</taxon>
        <taxon>Arthropoda</taxon>
        <taxon>Hexapoda</taxon>
        <taxon>Insecta</taxon>
        <taxon>Pterygota</taxon>
        <taxon>Neoptera</taxon>
        <taxon>Endopterygota</taxon>
        <taxon>Diptera</taxon>
        <taxon>Nematocera</taxon>
        <taxon>Chironomoidea</taxon>
        <taxon>Chironomidae</taxon>
        <taxon>Chironominae</taxon>
        <taxon>Polypedilum</taxon>
        <taxon>Polypedilum</taxon>
    </lineage>
</organism>
<dbReference type="PROSITE" id="PS51352">
    <property type="entry name" value="THIOREDOXIN_2"/>
    <property type="match status" value="1"/>
</dbReference>
<keyword evidence="3" id="KW-0676">Redox-active center</keyword>
<dbReference type="GO" id="GO:0015035">
    <property type="term" value="F:protein-disulfide reductase activity"/>
    <property type="evidence" value="ECO:0007669"/>
    <property type="project" value="InterPro"/>
</dbReference>
<keyword evidence="7" id="KW-1185">Reference proteome</keyword>
<dbReference type="PANTHER" id="PTHR43601:SF3">
    <property type="entry name" value="THIOREDOXIN, MITOCHONDRIAL"/>
    <property type="match status" value="1"/>
</dbReference>
<dbReference type="InterPro" id="IPR036249">
    <property type="entry name" value="Thioredoxin-like_sf"/>
</dbReference>
<dbReference type="SUPFAM" id="SSF52833">
    <property type="entry name" value="Thioredoxin-like"/>
    <property type="match status" value="1"/>
</dbReference>
<evidence type="ECO:0000256" key="2">
    <source>
        <dbReference type="ARBA" id="ARBA00023157"/>
    </source>
</evidence>
<reference evidence="5" key="1">
    <citation type="submission" date="2013-07" db="EMBL/GenBank/DDBJ databases">
        <title>Functional and evolutionary insights for the origin and mechanisms of complete desiccation tolerance from genome of the sleeping chironomid Polypedilum vanderplanki.</title>
        <authorList>
            <person name="Gusev O."/>
            <person name="Suetsugu Y."/>
            <person name="Cornette R."/>
            <person name="Kawashima T."/>
            <person name="Logacheva M."/>
            <person name="Kondrashev A."/>
            <person name="Penin A."/>
            <person name="Hatanaka R."/>
            <person name="Kikuta S."/>
            <person name="Shimura S."/>
            <person name="Katayose Y."/>
            <person name="Matsumoto T."/>
            <person name="Shagimardanova E."/>
            <person name="Alexeev D."/>
            <person name="Govorun V."/>
            <person name="Wisecaver J."/>
            <person name="Mikheyev A."/>
            <person name="Koyanagi R."/>
            <person name="Nishiyama T."/>
            <person name="Shigenobu S."/>
            <person name="Shibata T.F."/>
            <person name="Hasebe M."/>
            <person name="Okuda T."/>
            <person name="Satoh N."/>
            <person name="Kikawada T."/>
        </authorList>
    </citation>
    <scope>NUCLEOTIDE SEQUENCE</scope>
</reference>
<evidence type="ECO:0000313" key="7">
    <source>
        <dbReference type="Proteomes" id="UP001107558"/>
    </source>
</evidence>
<proteinExistence type="evidence at transcript level"/>
<gene>
    <name evidence="5" type="primary">PvTrx23</name>
    <name evidence="6" type="ORF">PVAND_000183</name>
</gene>
<feature type="domain" description="Thioredoxin" evidence="4">
    <location>
        <begin position="1"/>
        <end position="113"/>
    </location>
</feature>
<dbReference type="PANTHER" id="PTHR43601">
    <property type="entry name" value="THIOREDOXIN, MITOCHONDRIAL"/>
    <property type="match status" value="1"/>
</dbReference>
<sequence>MKPIGYFDIQNEDDFNEKVLNCNNPVLVGFYAPWCESCRVTMPKLEKVVEENDGKIRLAKVNIDDKALQDLAIKYNFKSVPVTAVIKDGKLRSQLVGKQELENVRQFVQSTLNE</sequence>
<keyword evidence="2 3" id="KW-1015">Disulfide bond</keyword>
<evidence type="ECO:0000313" key="5">
    <source>
        <dbReference type="EMBL" id="BAN67615.1"/>
    </source>
</evidence>
<dbReference type="EMBL" id="JADBJN010000003">
    <property type="protein sequence ID" value="KAG5669892.1"/>
    <property type="molecule type" value="Genomic_DNA"/>
</dbReference>
<dbReference type="PROSITE" id="PS00194">
    <property type="entry name" value="THIOREDOXIN_1"/>
    <property type="match status" value="1"/>
</dbReference>
<dbReference type="EMBL" id="AB842158">
    <property type="protein sequence ID" value="BAN67615.1"/>
    <property type="molecule type" value="mRNA"/>
</dbReference>
<dbReference type="Proteomes" id="UP001107558">
    <property type="component" value="Chromosome 3"/>
</dbReference>
<protein>
    <submittedName>
        <fullName evidence="5">Thioredoxin</fullName>
    </submittedName>
</protein>
<dbReference type="InterPro" id="IPR017937">
    <property type="entry name" value="Thioredoxin_CS"/>
</dbReference>
<evidence type="ECO:0000313" key="6">
    <source>
        <dbReference type="EMBL" id="KAG5669892.1"/>
    </source>
</evidence>
<reference evidence="6" key="2">
    <citation type="submission" date="2021-03" db="EMBL/GenBank/DDBJ databases">
        <title>Chromosome level genome of the anhydrobiotic midge Polypedilum vanderplanki.</title>
        <authorList>
            <person name="Yoshida Y."/>
            <person name="Kikawada T."/>
            <person name="Gusev O."/>
        </authorList>
    </citation>
    <scope>NUCLEOTIDE SEQUENCE</scope>
    <source>
        <strain evidence="6">NIAS01</strain>
        <tissue evidence="6">Whole body or cell culture</tissue>
    </source>
</reference>
<dbReference type="Gene3D" id="3.40.30.10">
    <property type="entry name" value="Glutaredoxin"/>
    <property type="match status" value="1"/>
</dbReference>
<evidence type="ECO:0000256" key="1">
    <source>
        <dbReference type="ARBA" id="ARBA00008987"/>
    </source>
</evidence>
<dbReference type="CDD" id="cd02947">
    <property type="entry name" value="TRX_family"/>
    <property type="match status" value="1"/>
</dbReference>
<dbReference type="OrthoDB" id="19690at2759"/>
<feature type="disulfide bond" description="Redox-active" evidence="3">
    <location>
        <begin position="35"/>
        <end position="38"/>
    </location>
</feature>
<comment type="similarity">
    <text evidence="1">Belongs to the thioredoxin family.</text>
</comment>
<feature type="non-terminal residue" evidence="5">
    <location>
        <position position="114"/>
    </location>
</feature>
<dbReference type="InterPro" id="IPR005746">
    <property type="entry name" value="Thioredoxin"/>
</dbReference>
<dbReference type="GO" id="GO:0005739">
    <property type="term" value="C:mitochondrion"/>
    <property type="evidence" value="ECO:0007669"/>
    <property type="project" value="TreeGrafter"/>
</dbReference>
<name>S6CDH9_POLVA</name>